<dbReference type="InterPro" id="IPR011011">
    <property type="entry name" value="Znf_FYVE_PHD"/>
</dbReference>
<dbReference type="InterPro" id="IPR013083">
    <property type="entry name" value="Znf_RING/FYVE/PHD"/>
</dbReference>
<sequence>MPCTKCNLMVSPNKRAICSLCSNDFHTACTNLKTQTNFNNVKDSWKCETCTSKLKNVARKKLDSENYNLDSVKIYLNIVMKKMKSLSNNIKSISFCSDSVDDFNIKLEVAVKKISDIENIILIYEHKCNRLEKEVIFLKTVINNNEQIMLCNNIEISGIPETANDNITEVVKTLAHSLKCDVKDCDIIDAFRGKAYMNMDGEGEQVIKIHNLKTLQKMNQNKKISELWDSGSVDLKSPSLAINNFLMGVDSYLSDISINDQVIICGDMNINILDKSSEVSTT</sequence>
<organism evidence="1 2">
    <name type="scientific">Aphis craccivora</name>
    <name type="common">Cowpea aphid</name>
    <dbReference type="NCBI Taxonomy" id="307492"/>
    <lineage>
        <taxon>Eukaryota</taxon>
        <taxon>Metazoa</taxon>
        <taxon>Ecdysozoa</taxon>
        <taxon>Arthropoda</taxon>
        <taxon>Hexapoda</taxon>
        <taxon>Insecta</taxon>
        <taxon>Pterygota</taxon>
        <taxon>Neoptera</taxon>
        <taxon>Paraneoptera</taxon>
        <taxon>Hemiptera</taxon>
        <taxon>Sternorrhyncha</taxon>
        <taxon>Aphidomorpha</taxon>
        <taxon>Aphidoidea</taxon>
        <taxon>Aphididae</taxon>
        <taxon>Aphidini</taxon>
        <taxon>Aphis</taxon>
        <taxon>Aphis</taxon>
    </lineage>
</organism>
<comment type="caution">
    <text evidence="1">The sequence shown here is derived from an EMBL/GenBank/DDBJ whole genome shotgun (WGS) entry which is preliminary data.</text>
</comment>
<protein>
    <submittedName>
        <fullName evidence="1">PHD-type domain-containing protein</fullName>
    </submittedName>
</protein>
<reference evidence="1 2" key="1">
    <citation type="submission" date="2019-08" db="EMBL/GenBank/DDBJ databases">
        <title>Whole genome of Aphis craccivora.</title>
        <authorList>
            <person name="Voronova N.V."/>
            <person name="Shulinski R.S."/>
            <person name="Bandarenka Y.V."/>
            <person name="Zhorov D.G."/>
            <person name="Warner D."/>
        </authorList>
    </citation>
    <scope>NUCLEOTIDE SEQUENCE [LARGE SCALE GENOMIC DNA]</scope>
    <source>
        <strain evidence="1">180601</strain>
        <tissue evidence="1">Whole Body</tissue>
    </source>
</reference>
<dbReference type="EMBL" id="VUJU01012822">
    <property type="protein sequence ID" value="KAF0706695.1"/>
    <property type="molecule type" value="Genomic_DNA"/>
</dbReference>
<dbReference type="Proteomes" id="UP000478052">
    <property type="component" value="Unassembled WGS sequence"/>
</dbReference>
<proteinExistence type="predicted"/>
<dbReference type="SUPFAM" id="SSF57903">
    <property type="entry name" value="FYVE/PHD zinc finger"/>
    <property type="match status" value="1"/>
</dbReference>
<dbReference type="Gene3D" id="3.30.40.10">
    <property type="entry name" value="Zinc/RING finger domain, C3HC4 (zinc finger)"/>
    <property type="match status" value="1"/>
</dbReference>
<gene>
    <name evidence="1" type="ORF">FWK35_00033960</name>
</gene>
<dbReference type="OrthoDB" id="7490514at2759"/>
<dbReference type="AlphaFoldDB" id="A0A6G0VRI7"/>
<keyword evidence="2" id="KW-1185">Reference proteome</keyword>
<evidence type="ECO:0000313" key="2">
    <source>
        <dbReference type="Proteomes" id="UP000478052"/>
    </source>
</evidence>
<accession>A0A6G0VRI7</accession>
<name>A0A6G0VRI7_APHCR</name>
<evidence type="ECO:0000313" key="1">
    <source>
        <dbReference type="EMBL" id="KAF0706695.1"/>
    </source>
</evidence>